<evidence type="ECO:0000313" key="1">
    <source>
        <dbReference type="EMBL" id="GAF87877.1"/>
    </source>
</evidence>
<feature type="non-terminal residue" evidence="1">
    <location>
        <position position="116"/>
    </location>
</feature>
<accession>X0TI93</accession>
<dbReference type="EMBL" id="BARS01013882">
    <property type="protein sequence ID" value="GAF87877.1"/>
    <property type="molecule type" value="Genomic_DNA"/>
</dbReference>
<proteinExistence type="predicted"/>
<organism evidence="1">
    <name type="scientific">marine sediment metagenome</name>
    <dbReference type="NCBI Taxonomy" id="412755"/>
    <lineage>
        <taxon>unclassified sequences</taxon>
        <taxon>metagenomes</taxon>
        <taxon>ecological metagenomes</taxon>
    </lineage>
</organism>
<feature type="non-terminal residue" evidence="1">
    <location>
        <position position="1"/>
    </location>
</feature>
<dbReference type="AlphaFoldDB" id="X0TI93"/>
<protein>
    <submittedName>
        <fullName evidence="1">Uncharacterized protein</fullName>
    </submittedName>
</protein>
<comment type="caution">
    <text evidence="1">The sequence shown here is derived from an EMBL/GenBank/DDBJ whole genome shotgun (WGS) entry which is preliminary data.</text>
</comment>
<reference evidence="1" key="1">
    <citation type="journal article" date="2014" name="Front. Microbiol.">
        <title>High frequency of phylogenetically diverse reductive dehalogenase-homologous genes in deep subseafloor sedimentary metagenomes.</title>
        <authorList>
            <person name="Kawai M."/>
            <person name="Futagami T."/>
            <person name="Toyoda A."/>
            <person name="Takaki Y."/>
            <person name="Nishi S."/>
            <person name="Hori S."/>
            <person name="Arai W."/>
            <person name="Tsubouchi T."/>
            <person name="Morono Y."/>
            <person name="Uchiyama I."/>
            <person name="Ito T."/>
            <person name="Fujiyama A."/>
            <person name="Inagaki F."/>
            <person name="Takami H."/>
        </authorList>
    </citation>
    <scope>NUCLEOTIDE SEQUENCE</scope>
    <source>
        <strain evidence="1">Expedition CK06-06</strain>
    </source>
</reference>
<name>X0TI93_9ZZZZ</name>
<sequence>AKTKTKNELHFVCIDNRERHKDGTINIILENGQRLLLPPNIKTVPSILLLHHGNRVLGGIKEILHYLKPGEETIMNQATNHNGEPQAFSFCEMGSSLSDNYSYLDMSAEELSAKGN</sequence>
<gene>
    <name evidence="1" type="ORF">S01H1_23803</name>
</gene>